<reference evidence="2 3" key="1">
    <citation type="journal article" date="2019" name="Sci. Rep.">
        <title>Orb-weaving spider Araneus ventricosus genome elucidates the spidroin gene catalogue.</title>
        <authorList>
            <person name="Kono N."/>
            <person name="Nakamura H."/>
            <person name="Ohtoshi R."/>
            <person name="Moran D.A.P."/>
            <person name="Shinohara A."/>
            <person name="Yoshida Y."/>
            <person name="Fujiwara M."/>
            <person name="Mori M."/>
            <person name="Tomita M."/>
            <person name="Arakawa K."/>
        </authorList>
    </citation>
    <scope>NUCLEOTIDE SEQUENCE [LARGE SCALE GENOMIC DNA]</scope>
</reference>
<proteinExistence type="predicted"/>
<keyword evidence="3" id="KW-1185">Reference proteome</keyword>
<accession>A0A4Y2H3I2</accession>
<evidence type="ECO:0000313" key="3">
    <source>
        <dbReference type="Proteomes" id="UP000499080"/>
    </source>
</evidence>
<dbReference type="EMBL" id="BGPR01001691">
    <property type="protein sequence ID" value="GBM59625.1"/>
    <property type="molecule type" value="Genomic_DNA"/>
</dbReference>
<organism evidence="2 3">
    <name type="scientific">Araneus ventricosus</name>
    <name type="common">Orbweaver spider</name>
    <name type="synonym">Epeira ventricosa</name>
    <dbReference type="NCBI Taxonomy" id="182803"/>
    <lineage>
        <taxon>Eukaryota</taxon>
        <taxon>Metazoa</taxon>
        <taxon>Ecdysozoa</taxon>
        <taxon>Arthropoda</taxon>
        <taxon>Chelicerata</taxon>
        <taxon>Arachnida</taxon>
        <taxon>Araneae</taxon>
        <taxon>Araneomorphae</taxon>
        <taxon>Entelegynae</taxon>
        <taxon>Araneoidea</taxon>
        <taxon>Araneidae</taxon>
        <taxon>Araneus</taxon>
    </lineage>
</organism>
<evidence type="ECO:0000313" key="2">
    <source>
        <dbReference type="EMBL" id="GBM59625.1"/>
    </source>
</evidence>
<evidence type="ECO:0000256" key="1">
    <source>
        <dbReference type="SAM" id="MobiDB-lite"/>
    </source>
</evidence>
<dbReference type="Proteomes" id="UP000499080">
    <property type="component" value="Unassembled WGS sequence"/>
</dbReference>
<comment type="caution">
    <text evidence="2">The sequence shown here is derived from an EMBL/GenBank/DDBJ whole genome shotgun (WGS) entry which is preliminary data.</text>
</comment>
<sequence>MAMITGNLDHPRPAVASGREEGDPGFMVVITELPRPGEASGILNDSGRYDSSSVEDGVLVAHHRVTARPPLRNHWWRD</sequence>
<gene>
    <name evidence="2" type="ORF">AVEN_218936_1</name>
</gene>
<name>A0A4Y2H3I2_ARAVE</name>
<dbReference type="AlphaFoldDB" id="A0A4Y2H3I2"/>
<feature type="region of interest" description="Disordered" evidence="1">
    <location>
        <begin position="1"/>
        <end position="23"/>
    </location>
</feature>
<protein>
    <submittedName>
        <fullName evidence="2">Uncharacterized protein</fullName>
    </submittedName>
</protein>